<dbReference type="PANTHER" id="PTHR33507:SF3">
    <property type="entry name" value="INNER MEMBRANE PROTEIN YBBJ"/>
    <property type="match status" value="1"/>
</dbReference>
<evidence type="ECO:0000256" key="5">
    <source>
        <dbReference type="SAM" id="Phobius"/>
    </source>
</evidence>
<keyword evidence="2 5" id="KW-0812">Transmembrane</keyword>
<dbReference type="Gene3D" id="2.40.50.140">
    <property type="entry name" value="Nucleic acid-binding proteins"/>
    <property type="match status" value="1"/>
</dbReference>
<dbReference type="KEGG" id="vgu:HYG85_07995"/>
<feature type="transmembrane region" description="Helical" evidence="5">
    <location>
        <begin position="7"/>
        <end position="32"/>
    </location>
</feature>
<reference evidence="7 8" key="1">
    <citation type="submission" date="2020-07" db="EMBL/GenBank/DDBJ databases">
        <title>Vallitalea guaymasensis genome.</title>
        <authorList>
            <person name="Postec A."/>
        </authorList>
    </citation>
    <scope>NUCLEOTIDE SEQUENCE [LARGE SCALE GENOMIC DNA]</scope>
    <source>
        <strain evidence="7 8">Ra1766G1</strain>
    </source>
</reference>
<evidence type="ECO:0000256" key="4">
    <source>
        <dbReference type="ARBA" id="ARBA00023136"/>
    </source>
</evidence>
<dbReference type="InterPro" id="IPR012340">
    <property type="entry name" value="NA-bd_OB-fold"/>
</dbReference>
<dbReference type="InterPro" id="IPR002810">
    <property type="entry name" value="NfeD-like_C"/>
</dbReference>
<proteinExistence type="predicted"/>
<dbReference type="AlphaFoldDB" id="A0A8J8M9I3"/>
<evidence type="ECO:0000259" key="6">
    <source>
        <dbReference type="Pfam" id="PF01957"/>
    </source>
</evidence>
<dbReference type="Pfam" id="PF01957">
    <property type="entry name" value="NfeD"/>
    <property type="match status" value="1"/>
</dbReference>
<keyword evidence="8" id="KW-1185">Reference proteome</keyword>
<evidence type="ECO:0000256" key="2">
    <source>
        <dbReference type="ARBA" id="ARBA00022692"/>
    </source>
</evidence>
<evidence type="ECO:0000313" key="8">
    <source>
        <dbReference type="Proteomes" id="UP000677305"/>
    </source>
</evidence>
<comment type="subcellular location">
    <subcellularLocation>
        <location evidence="1">Membrane</location>
        <topology evidence="1">Multi-pass membrane protein</topology>
    </subcellularLocation>
</comment>
<protein>
    <submittedName>
        <fullName evidence="7">NfeD family protein</fullName>
    </submittedName>
</protein>
<dbReference type="InterPro" id="IPR052165">
    <property type="entry name" value="Membrane_assoc_protease"/>
</dbReference>
<gene>
    <name evidence="7" type="ORF">HYG85_07995</name>
</gene>
<dbReference type="GO" id="GO:0005886">
    <property type="term" value="C:plasma membrane"/>
    <property type="evidence" value="ECO:0007669"/>
    <property type="project" value="TreeGrafter"/>
</dbReference>
<keyword evidence="4 5" id="KW-0472">Membrane</keyword>
<organism evidence="7 8">
    <name type="scientific">Vallitalea guaymasensis</name>
    <dbReference type="NCBI Taxonomy" id="1185412"/>
    <lineage>
        <taxon>Bacteria</taxon>
        <taxon>Bacillati</taxon>
        <taxon>Bacillota</taxon>
        <taxon>Clostridia</taxon>
        <taxon>Lachnospirales</taxon>
        <taxon>Vallitaleaceae</taxon>
        <taxon>Vallitalea</taxon>
    </lineage>
</organism>
<dbReference type="Proteomes" id="UP000677305">
    <property type="component" value="Chromosome"/>
</dbReference>
<name>A0A8J8M9I3_9FIRM</name>
<feature type="transmembrane region" description="Helical" evidence="5">
    <location>
        <begin position="38"/>
        <end position="64"/>
    </location>
</feature>
<keyword evidence="3 5" id="KW-1133">Transmembrane helix</keyword>
<feature type="domain" description="NfeD-like C-terminal" evidence="6">
    <location>
        <begin position="83"/>
        <end position="142"/>
    </location>
</feature>
<dbReference type="PANTHER" id="PTHR33507">
    <property type="entry name" value="INNER MEMBRANE PROTEIN YBBJ"/>
    <property type="match status" value="1"/>
</dbReference>
<dbReference type="RefSeq" id="WP_212693064.1">
    <property type="nucleotide sequence ID" value="NZ_CP058561.1"/>
</dbReference>
<accession>A0A8J8M9I3</accession>
<evidence type="ECO:0000256" key="3">
    <source>
        <dbReference type="ARBA" id="ARBA00022989"/>
    </source>
</evidence>
<sequence length="144" mass="15620">MPEPYLIWLGVLIICIILEAATLGLTTIWFAFGALASLLVSLFGAGIIIQVVVFIIVSLCLLYFTRPIALKVLKIGHAKTNYESIIGKVGIVIEDIDNLSAKGQVKVDGQIWSCRSLHGSSIEKGMKVKVAEVKGVKLIVEKVK</sequence>
<dbReference type="SUPFAM" id="SSF141322">
    <property type="entry name" value="NfeD domain-like"/>
    <property type="match status" value="1"/>
</dbReference>
<evidence type="ECO:0000313" key="7">
    <source>
        <dbReference type="EMBL" id="QUH28861.1"/>
    </source>
</evidence>
<evidence type="ECO:0000256" key="1">
    <source>
        <dbReference type="ARBA" id="ARBA00004141"/>
    </source>
</evidence>
<dbReference type="EMBL" id="CP058561">
    <property type="protein sequence ID" value="QUH28861.1"/>
    <property type="molecule type" value="Genomic_DNA"/>
</dbReference>